<evidence type="ECO:0000313" key="4">
    <source>
        <dbReference type="Proteomes" id="UP000677054"/>
    </source>
</evidence>
<evidence type="ECO:0000256" key="1">
    <source>
        <dbReference type="SAM" id="Coils"/>
    </source>
</evidence>
<accession>A0A7R8XI13</accession>
<keyword evidence="2" id="KW-1133">Transmembrane helix</keyword>
<protein>
    <submittedName>
        <fullName evidence="3">Uncharacterized protein</fullName>
    </submittedName>
</protein>
<proteinExistence type="predicted"/>
<dbReference type="Proteomes" id="UP000677054">
    <property type="component" value="Unassembled WGS sequence"/>
</dbReference>
<keyword evidence="4" id="KW-1185">Reference proteome</keyword>
<feature type="coiled-coil region" evidence="1">
    <location>
        <begin position="288"/>
        <end position="315"/>
    </location>
</feature>
<dbReference type="EMBL" id="LR900641">
    <property type="protein sequence ID" value="CAD7246405.1"/>
    <property type="molecule type" value="Genomic_DNA"/>
</dbReference>
<evidence type="ECO:0000256" key="2">
    <source>
        <dbReference type="SAM" id="Phobius"/>
    </source>
</evidence>
<dbReference type="EMBL" id="CAJPEV010001124">
    <property type="protein sequence ID" value="CAG0890873.1"/>
    <property type="molecule type" value="Genomic_DNA"/>
</dbReference>
<name>A0A7R8XI13_9CRUS</name>
<reference evidence="3" key="1">
    <citation type="submission" date="2020-11" db="EMBL/GenBank/DDBJ databases">
        <authorList>
            <person name="Tran Van P."/>
        </authorList>
    </citation>
    <scope>NUCLEOTIDE SEQUENCE</scope>
</reference>
<gene>
    <name evidence="3" type="ORF">DSTB1V02_LOCUS6255</name>
</gene>
<organism evidence="3">
    <name type="scientific">Darwinula stevensoni</name>
    <dbReference type="NCBI Taxonomy" id="69355"/>
    <lineage>
        <taxon>Eukaryota</taxon>
        <taxon>Metazoa</taxon>
        <taxon>Ecdysozoa</taxon>
        <taxon>Arthropoda</taxon>
        <taxon>Crustacea</taxon>
        <taxon>Oligostraca</taxon>
        <taxon>Ostracoda</taxon>
        <taxon>Podocopa</taxon>
        <taxon>Podocopida</taxon>
        <taxon>Darwinulocopina</taxon>
        <taxon>Darwinuloidea</taxon>
        <taxon>Darwinulidae</taxon>
        <taxon>Darwinula</taxon>
    </lineage>
</organism>
<keyword evidence="1" id="KW-0175">Coiled coil</keyword>
<dbReference type="AlphaFoldDB" id="A0A7R8XI13"/>
<evidence type="ECO:0000313" key="3">
    <source>
        <dbReference type="EMBL" id="CAD7246405.1"/>
    </source>
</evidence>
<feature type="transmembrane region" description="Helical" evidence="2">
    <location>
        <begin position="36"/>
        <end position="57"/>
    </location>
</feature>
<keyword evidence="2" id="KW-0472">Membrane</keyword>
<sequence>MGPIRKLEDGKEQVCEILFAQRRSPVGASPSKMHGILVSVVLVCLPAALSSATPLYFSLNNLRKYRLYENGLAKMEKHAFLERTFRPFQSDPPRFPYYVELALERNTVDFFLKQGKKGLEMKLEILEKVGEEVDLEMKKLMGVFAFIQASQDHLHLKVRLFLSALQGLLAAIGIENDGRGKSLMELKRVLTWDGMEQELLRAMTDEEIMNFLTELCKPFAPGFPEFWPNLKASTPEQRRRVIESLANRRGFDEVWGAIADIYGESVKWIKDQFPAFGDWLHDMYQQCLEDLDGHLKALQEVLKELIQHFENLAADVLYEAVEFLSPFLESFGELRDTFEDLVQDLLPRLAFHGRIGI</sequence>
<keyword evidence="2" id="KW-0812">Transmembrane</keyword>